<feature type="compositionally biased region" description="Low complexity" evidence="1">
    <location>
        <begin position="1"/>
        <end position="18"/>
    </location>
</feature>
<dbReference type="SMART" id="SM00278">
    <property type="entry name" value="HhH1"/>
    <property type="match status" value="2"/>
</dbReference>
<dbReference type="Gene3D" id="3.10.560.10">
    <property type="entry name" value="Outer membrane lipoprotein wza domain like"/>
    <property type="match status" value="1"/>
</dbReference>
<dbReference type="EMBL" id="BAAAHU010000012">
    <property type="protein sequence ID" value="GAA1007226.1"/>
    <property type="molecule type" value="Genomic_DNA"/>
</dbReference>
<dbReference type="InterPro" id="IPR003583">
    <property type="entry name" value="Hlx-hairpin-Hlx_DNA-bd_motif"/>
</dbReference>
<reference evidence="4 5" key="1">
    <citation type="journal article" date="2019" name="Int. J. Syst. Evol. Microbiol.">
        <title>The Global Catalogue of Microorganisms (GCM) 10K type strain sequencing project: providing services to taxonomists for standard genome sequencing and annotation.</title>
        <authorList>
            <consortium name="The Broad Institute Genomics Platform"/>
            <consortium name="The Broad Institute Genome Sequencing Center for Infectious Disease"/>
            <person name="Wu L."/>
            <person name="Ma J."/>
        </authorList>
    </citation>
    <scope>NUCLEOTIDE SEQUENCE [LARGE SCALE GENOMIC DNA]</scope>
    <source>
        <strain evidence="4 5">JCM 11269</strain>
    </source>
</reference>
<dbReference type="Gene3D" id="1.10.150.320">
    <property type="entry name" value="Photosystem II 12 kDa extrinsic protein"/>
    <property type="match status" value="1"/>
</dbReference>
<feature type="domain" description="Helix-hairpin-helix DNA-binding motif class 1" evidence="3">
    <location>
        <begin position="219"/>
        <end position="238"/>
    </location>
</feature>
<feature type="domain" description="Helix-hairpin-helix DNA-binding motif class 1" evidence="3">
    <location>
        <begin position="249"/>
        <end position="268"/>
    </location>
</feature>
<evidence type="ECO:0000313" key="4">
    <source>
        <dbReference type="EMBL" id="GAA1007226.1"/>
    </source>
</evidence>
<keyword evidence="5" id="KW-1185">Reference proteome</keyword>
<feature type="region of interest" description="Disordered" evidence="1">
    <location>
        <begin position="188"/>
        <end position="210"/>
    </location>
</feature>
<dbReference type="SUPFAM" id="SSF47781">
    <property type="entry name" value="RuvA domain 2-like"/>
    <property type="match status" value="1"/>
</dbReference>
<feature type="compositionally biased region" description="Gly residues" evidence="1">
    <location>
        <begin position="97"/>
        <end position="107"/>
    </location>
</feature>
<sequence>MSAEPAGTEPEPAAGIGADRPGAVPPWRRRVADAVRERMPLWLQTRCGLERRNVVALTVLLAVAVVLAAQHFWTGRTQTVQAPEPVRAVAPRQGQTEGAGGAEGTGAKGAAAAAPFTSPGGPASAGAQIVVDVSGKVRRPGIHRLPAGSRVADALRAAGGVRPGTSLDGLNQARFLVDGEQVVVGAPAPAAGPAPPDTGTPGAAGAPTAPVSLNTATVDQLQTLPGVGPVLARRIVDYRTRHGGFRSVDQLREVDGIGERRFADLRPLVGP</sequence>
<comment type="caution">
    <text evidence="4">The sequence shown here is derived from an EMBL/GenBank/DDBJ whole genome shotgun (WGS) entry which is preliminary data.</text>
</comment>
<feature type="transmembrane region" description="Helical" evidence="2">
    <location>
        <begin position="54"/>
        <end position="73"/>
    </location>
</feature>
<proteinExistence type="predicted"/>
<dbReference type="InterPro" id="IPR051675">
    <property type="entry name" value="Endo/Exo/Phosphatase_dom_1"/>
</dbReference>
<organism evidence="4 5">
    <name type="scientific">Streptomyces thermogriseus</name>
    <dbReference type="NCBI Taxonomy" id="75292"/>
    <lineage>
        <taxon>Bacteria</taxon>
        <taxon>Bacillati</taxon>
        <taxon>Actinomycetota</taxon>
        <taxon>Actinomycetes</taxon>
        <taxon>Kitasatosporales</taxon>
        <taxon>Streptomycetaceae</taxon>
        <taxon>Streptomyces</taxon>
    </lineage>
</organism>
<feature type="compositionally biased region" description="Low complexity" evidence="1">
    <location>
        <begin position="108"/>
        <end position="125"/>
    </location>
</feature>
<keyword evidence="2" id="KW-0812">Transmembrane</keyword>
<feature type="compositionally biased region" description="Low complexity" evidence="1">
    <location>
        <begin position="199"/>
        <end position="210"/>
    </location>
</feature>
<name>A0ABN1SX74_9ACTN</name>
<gene>
    <name evidence="4" type="ORF">GCM10009564_16590</name>
</gene>
<dbReference type="InterPro" id="IPR019554">
    <property type="entry name" value="Soluble_ligand-bd"/>
</dbReference>
<dbReference type="InterPro" id="IPR010994">
    <property type="entry name" value="RuvA_2-like"/>
</dbReference>
<evidence type="ECO:0000259" key="3">
    <source>
        <dbReference type="SMART" id="SM00278"/>
    </source>
</evidence>
<dbReference type="RefSeq" id="WP_428837842.1">
    <property type="nucleotide sequence ID" value="NZ_BAAAHU010000012.1"/>
</dbReference>
<feature type="region of interest" description="Disordered" evidence="1">
    <location>
        <begin position="84"/>
        <end position="125"/>
    </location>
</feature>
<protein>
    <recommendedName>
        <fullName evidence="3">Helix-hairpin-helix DNA-binding motif class 1 domain-containing protein</fullName>
    </recommendedName>
</protein>
<keyword evidence="2" id="KW-1133">Transmembrane helix</keyword>
<dbReference type="Pfam" id="PF10531">
    <property type="entry name" value="SLBB"/>
    <property type="match status" value="1"/>
</dbReference>
<dbReference type="PANTHER" id="PTHR21180:SF32">
    <property type="entry name" value="ENDONUCLEASE_EXONUCLEASE_PHOSPHATASE FAMILY DOMAIN-CONTAINING PROTEIN 1"/>
    <property type="match status" value="1"/>
</dbReference>
<dbReference type="PANTHER" id="PTHR21180">
    <property type="entry name" value="ENDONUCLEASE/EXONUCLEASE/PHOSPHATASE FAMILY DOMAIN-CONTAINING PROTEIN 1"/>
    <property type="match status" value="1"/>
</dbReference>
<dbReference type="Pfam" id="PF12836">
    <property type="entry name" value="HHH_3"/>
    <property type="match status" value="1"/>
</dbReference>
<feature type="region of interest" description="Disordered" evidence="1">
    <location>
        <begin position="1"/>
        <end position="25"/>
    </location>
</feature>
<evidence type="ECO:0000256" key="1">
    <source>
        <dbReference type="SAM" id="MobiDB-lite"/>
    </source>
</evidence>
<evidence type="ECO:0000313" key="5">
    <source>
        <dbReference type="Proteomes" id="UP001501072"/>
    </source>
</evidence>
<accession>A0ABN1SX74</accession>
<evidence type="ECO:0000256" key="2">
    <source>
        <dbReference type="SAM" id="Phobius"/>
    </source>
</evidence>
<dbReference type="Proteomes" id="UP001501072">
    <property type="component" value="Unassembled WGS sequence"/>
</dbReference>
<keyword evidence="2" id="KW-0472">Membrane</keyword>